<feature type="transmembrane region" description="Helical" evidence="1">
    <location>
        <begin position="174"/>
        <end position="197"/>
    </location>
</feature>
<evidence type="ECO:0000313" key="2">
    <source>
        <dbReference type="EMBL" id="KAJ3138522.1"/>
    </source>
</evidence>
<comment type="caution">
    <text evidence="2">The sequence shown here is derived from an EMBL/GenBank/DDBJ whole genome shotgun (WGS) entry which is preliminary data.</text>
</comment>
<accession>A0AAD5XHP9</accession>
<proteinExistence type="predicted"/>
<name>A0AAD5XHP9_9FUNG</name>
<keyword evidence="1" id="KW-0812">Transmembrane</keyword>
<reference evidence="2" key="1">
    <citation type="submission" date="2020-05" db="EMBL/GenBank/DDBJ databases">
        <title>Phylogenomic resolution of chytrid fungi.</title>
        <authorList>
            <person name="Stajich J.E."/>
            <person name="Amses K."/>
            <person name="Simmons R."/>
            <person name="Seto K."/>
            <person name="Myers J."/>
            <person name="Bonds A."/>
            <person name="Quandt C.A."/>
            <person name="Barry K."/>
            <person name="Liu P."/>
            <person name="Grigoriev I."/>
            <person name="Longcore J.E."/>
            <person name="James T.Y."/>
        </authorList>
    </citation>
    <scope>NUCLEOTIDE SEQUENCE</scope>
    <source>
        <strain evidence="2">JEL0513</strain>
    </source>
</reference>
<sequence length="257" mass="29543">MPLALLLLSGILFLVLTTYILLTETKTRFSEFNQHLYIMIFGIIGSFICFYGKVATQKNTFVVGESFSYAVFEFGYLKYSWCRGSGVVKVHFPQLYTIIQWTVTWSPCILFTQGIPNIVSAMLYEKINSKDFRKLYTVAECTTAIVGMFGFLFDMTLIIAFLKKINEGELADNRFRIIAIYGMASILQGFIVLALFITSLVQSSLYQFYIWWTYEKKQKIRNQAHLEGVIGKEELVRIQNRTVSEVSTGIYRSIQAK</sequence>
<evidence type="ECO:0000256" key="1">
    <source>
        <dbReference type="SAM" id="Phobius"/>
    </source>
</evidence>
<feature type="transmembrane region" description="Helical" evidence="1">
    <location>
        <begin position="32"/>
        <end position="51"/>
    </location>
</feature>
<organism evidence="2 3">
    <name type="scientific">Physocladia obscura</name>
    <dbReference type="NCBI Taxonomy" id="109957"/>
    <lineage>
        <taxon>Eukaryota</taxon>
        <taxon>Fungi</taxon>
        <taxon>Fungi incertae sedis</taxon>
        <taxon>Chytridiomycota</taxon>
        <taxon>Chytridiomycota incertae sedis</taxon>
        <taxon>Chytridiomycetes</taxon>
        <taxon>Chytridiales</taxon>
        <taxon>Chytriomycetaceae</taxon>
        <taxon>Physocladia</taxon>
    </lineage>
</organism>
<dbReference type="EMBL" id="JADGJH010000090">
    <property type="protein sequence ID" value="KAJ3138522.1"/>
    <property type="molecule type" value="Genomic_DNA"/>
</dbReference>
<protein>
    <submittedName>
        <fullName evidence="2">Uncharacterized protein</fullName>
    </submittedName>
</protein>
<feature type="transmembrane region" description="Helical" evidence="1">
    <location>
        <begin position="135"/>
        <end position="162"/>
    </location>
</feature>
<keyword evidence="1" id="KW-1133">Transmembrane helix</keyword>
<evidence type="ECO:0000313" key="3">
    <source>
        <dbReference type="Proteomes" id="UP001211907"/>
    </source>
</evidence>
<dbReference type="Proteomes" id="UP001211907">
    <property type="component" value="Unassembled WGS sequence"/>
</dbReference>
<keyword evidence="3" id="KW-1185">Reference proteome</keyword>
<keyword evidence="1" id="KW-0472">Membrane</keyword>
<dbReference type="AlphaFoldDB" id="A0AAD5XHP9"/>
<gene>
    <name evidence="2" type="ORF">HK100_012486</name>
</gene>